<gene>
    <name evidence="2" type="ORF">EV213_10827</name>
</gene>
<accession>A0A4R6TZL3</accession>
<dbReference type="CDD" id="cd24004">
    <property type="entry name" value="ASKHA_NBD_PilM-like"/>
    <property type="match status" value="1"/>
</dbReference>
<dbReference type="GO" id="GO:0051301">
    <property type="term" value="P:cell division"/>
    <property type="evidence" value="ECO:0007669"/>
    <property type="project" value="UniProtKB-KW"/>
</dbReference>
<dbReference type="SUPFAM" id="SSF53067">
    <property type="entry name" value="Actin-like ATPase domain"/>
    <property type="match status" value="2"/>
</dbReference>
<evidence type="ECO:0000313" key="2">
    <source>
        <dbReference type="EMBL" id="TDQ39081.1"/>
    </source>
</evidence>
<dbReference type="RefSeq" id="WP_166639257.1">
    <property type="nucleotide sequence ID" value="NZ_SNYJ01000008.1"/>
</dbReference>
<keyword evidence="3" id="KW-1185">Reference proteome</keyword>
<sequence>MTNSTVFSLDIGTRSIVGLVLETSEQGIIVKGAVEKEHKDRAMVDGQIHHVGAVAERIKDIKEQLEQTHGPLKKACVAAAGRALKTVHSHASWDISQKGVLLKKDVHHLEIQAVQEAREALFGGKTEEANGLYCVGYSVVRYYLDEQEMGSLIDQRGQLATVEVIATFLPQVVVDSLISALHKADLELEALTLEPIAAMQVLVPESMRRLNIALVDIGAGTSDIALTDFGTVTAYGMVPVAGDEMTEAVSDAFLLDFYEAESVKKQVTKNGSATVADILGFEQTIDQNALLMNIEPAIDSLASAIAEEIMQLNKRAPQAVMLIGGGSLTPSLPEKLSQRLQLPPQRVAVRDSSALKDIDFGTHLEPSPSYVTPLGIASAALRNPIQYQSVHLNNQPVRMFDSKPLTVKDVFLASGFRLPEWYGSPGLGLIVTVNQKQITVPGERGHAPQLLVNEEPATLDTAVKNRDHITLQKGANGTDAALTVEELFGEVPSISVWLNGDMRTLPASLWRNKQKVDGTTKLKDGDKVEWSATYRLRDCLPQLYGREVTSDTISVTVGSTPYQLHSGSHIVKRNGSTAHLDAEITNGDRIDLISREASHSDQLAELAGATLYHSIAVYFNGSKTIIRKKASEWKRNGLLLDESVELFHNDHIKIEPMPQSPFIYQDVFGHVDIEVPRQGRFNVLKNGITASFQDGIADGDVLELSFEEE</sequence>
<comment type="caution">
    <text evidence="2">The sequence shown here is derived from an EMBL/GenBank/DDBJ whole genome shotgun (WGS) entry which is preliminary data.</text>
</comment>
<dbReference type="SMART" id="SM00842">
    <property type="entry name" value="FtsA"/>
    <property type="match status" value="1"/>
</dbReference>
<proteinExistence type="predicted"/>
<dbReference type="Proteomes" id="UP000295632">
    <property type="component" value="Unassembled WGS sequence"/>
</dbReference>
<dbReference type="AlphaFoldDB" id="A0A4R6TZL3"/>
<dbReference type="Pfam" id="PF14450">
    <property type="entry name" value="FtsA"/>
    <property type="match status" value="1"/>
</dbReference>
<organism evidence="2 3">
    <name type="scientific">Aureibacillus halotolerans</name>
    <dbReference type="NCBI Taxonomy" id="1508390"/>
    <lineage>
        <taxon>Bacteria</taxon>
        <taxon>Bacillati</taxon>
        <taxon>Bacillota</taxon>
        <taxon>Bacilli</taxon>
        <taxon>Bacillales</taxon>
        <taxon>Bacillaceae</taxon>
        <taxon>Aureibacillus</taxon>
    </lineage>
</organism>
<evidence type="ECO:0000313" key="3">
    <source>
        <dbReference type="Proteomes" id="UP000295632"/>
    </source>
</evidence>
<keyword evidence="2" id="KW-0132">Cell division</keyword>
<reference evidence="2 3" key="1">
    <citation type="submission" date="2019-03" db="EMBL/GenBank/DDBJ databases">
        <title>Genomic Encyclopedia of Type Strains, Phase IV (KMG-IV): sequencing the most valuable type-strain genomes for metagenomic binning, comparative biology and taxonomic classification.</title>
        <authorList>
            <person name="Goeker M."/>
        </authorList>
    </citation>
    <scope>NUCLEOTIDE SEQUENCE [LARGE SCALE GENOMIC DNA]</scope>
    <source>
        <strain evidence="2 3">DSM 28697</strain>
    </source>
</reference>
<dbReference type="InterPro" id="IPR050696">
    <property type="entry name" value="FtsA/MreB"/>
</dbReference>
<dbReference type="InterPro" id="IPR043129">
    <property type="entry name" value="ATPase_NBD"/>
</dbReference>
<dbReference type="InterPro" id="IPR003494">
    <property type="entry name" value="SHS2_FtsA"/>
</dbReference>
<protein>
    <submittedName>
        <fullName evidence="2">Cell division protein FtsA</fullName>
    </submittedName>
</protein>
<name>A0A4R6TZL3_9BACI</name>
<feature type="domain" description="SHS2" evidence="1">
    <location>
        <begin position="6"/>
        <end position="202"/>
    </location>
</feature>
<keyword evidence="2" id="KW-0131">Cell cycle</keyword>
<dbReference type="PANTHER" id="PTHR32432:SF3">
    <property type="entry name" value="ETHANOLAMINE UTILIZATION PROTEIN EUTJ"/>
    <property type="match status" value="1"/>
</dbReference>
<dbReference type="Gene3D" id="3.30.420.40">
    <property type="match status" value="1"/>
</dbReference>
<dbReference type="PANTHER" id="PTHR32432">
    <property type="entry name" value="CELL DIVISION PROTEIN FTSA-RELATED"/>
    <property type="match status" value="1"/>
</dbReference>
<dbReference type="EMBL" id="SNYJ01000008">
    <property type="protein sequence ID" value="TDQ39081.1"/>
    <property type="molecule type" value="Genomic_DNA"/>
</dbReference>
<evidence type="ECO:0000259" key="1">
    <source>
        <dbReference type="SMART" id="SM00842"/>
    </source>
</evidence>